<evidence type="ECO:0000313" key="2">
    <source>
        <dbReference type="Proteomes" id="UP000643207"/>
    </source>
</evidence>
<dbReference type="AlphaFoldDB" id="A0A9X1BPK1"/>
<protein>
    <submittedName>
        <fullName evidence="1">Uncharacterized protein</fullName>
    </submittedName>
</protein>
<reference evidence="1 2" key="1">
    <citation type="submission" date="2021-01" db="EMBL/GenBank/DDBJ databases">
        <title>Piscinibacter sp. Jin2 Genome sequencing and assembly.</title>
        <authorList>
            <person name="Kim I."/>
        </authorList>
    </citation>
    <scope>NUCLEOTIDE SEQUENCE [LARGE SCALE GENOMIC DNA]</scope>
    <source>
        <strain evidence="1 2">Jin2</strain>
    </source>
</reference>
<comment type="caution">
    <text evidence="1">The sequence shown here is derived from an EMBL/GenBank/DDBJ whole genome shotgun (WGS) entry which is preliminary data.</text>
</comment>
<proteinExistence type="predicted"/>
<name>A0A9X1BPK1_9BURK</name>
<dbReference type="EMBL" id="JAERRA010000001">
    <property type="protein sequence ID" value="MBL0718471.1"/>
    <property type="molecule type" value="Genomic_DNA"/>
</dbReference>
<accession>A0A9X1BPK1</accession>
<dbReference type="Proteomes" id="UP000643207">
    <property type="component" value="Unassembled WGS sequence"/>
</dbReference>
<organism evidence="1 2">
    <name type="scientific">Aquariibacter lacus</name>
    <dbReference type="NCBI Taxonomy" id="2801332"/>
    <lineage>
        <taxon>Bacteria</taxon>
        <taxon>Pseudomonadati</taxon>
        <taxon>Pseudomonadota</taxon>
        <taxon>Betaproteobacteria</taxon>
        <taxon>Burkholderiales</taxon>
        <taxon>Sphaerotilaceae</taxon>
        <taxon>Aquariibacter</taxon>
    </lineage>
</organism>
<keyword evidence="2" id="KW-1185">Reference proteome</keyword>
<dbReference type="RefSeq" id="WP_201823152.1">
    <property type="nucleotide sequence ID" value="NZ_JAERRA010000001.1"/>
</dbReference>
<sequence>MSIQNLSQPEIEQVSGGLLLSIGSNPILNGSLDLTPNGIFTLISSLLGGLTGLLKGLPVIGGLLGTIGG</sequence>
<gene>
    <name evidence="1" type="ORF">JI742_01090</name>
</gene>
<evidence type="ECO:0000313" key="1">
    <source>
        <dbReference type="EMBL" id="MBL0718471.1"/>
    </source>
</evidence>